<dbReference type="InterPro" id="IPR018958">
    <property type="entry name" value="Knr4/Smi1-like_dom"/>
</dbReference>
<gene>
    <name evidence="2" type="ORF">DW885_06575</name>
</gene>
<dbReference type="Pfam" id="PF09346">
    <property type="entry name" value="SMI1_KNR4"/>
    <property type="match status" value="1"/>
</dbReference>
<organism evidence="2 3">
    <name type="scientific">Dorea formicigenerans</name>
    <dbReference type="NCBI Taxonomy" id="39486"/>
    <lineage>
        <taxon>Bacteria</taxon>
        <taxon>Bacillati</taxon>
        <taxon>Bacillota</taxon>
        <taxon>Clostridia</taxon>
        <taxon>Lachnospirales</taxon>
        <taxon>Lachnospiraceae</taxon>
        <taxon>Dorea</taxon>
    </lineage>
</organism>
<evidence type="ECO:0000259" key="1">
    <source>
        <dbReference type="SMART" id="SM00860"/>
    </source>
</evidence>
<dbReference type="AlphaFoldDB" id="A0A413W4G4"/>
<feature type="domain" description="Knr4/Smi1-like" evidence="1">
    <location>
        <begin position="6"/>
        <end position="186"/>
    </location>
</feature>
<dbReference type="SUPFAM" id="SSF160631">
    <property type="entry name" value="SMI1/KNR4-like"/>
    <property type="match status" value="1"/>
</dbReference>
<dbReference type="Proteomes" id="UP000284883">
    <property type="component" value="Unassembled WGS sequence"/>
</dbReference>
<name>A0A413W4G4_9FIRM</name>
<accession>A0A413W4G4</accession>
<dbReference type="EMBL" id="QSGQ01000003">
    <property type="protein sequence ID" value="RHB40724.1"/>
    <property type="molecule type" value="Genomic_DNA"/>
</dbReference>
<dbReference type="Gene3D" id="3.40.1580.10">
    <property type="entry name" value="SMI1/KNR4-like"/>
    <property type="match status" value="1"/>
</dbReference>
<reference evidence="2 3" key="1">
    <citation type="submission" date="2018-08" db="EMBL/GenBank/DDBJ databases">
        <title>A genome reference for cultivated species of the human gut microbiota.</title>
        <authorList>
            <person name="Zou Y."/>
            <person name="Xue W."/>
            <person name="Luo G."/>
        </authorList>
    </citation>
    <scope>NUCLEOTIDE SEQUENCE [LARGE SCALE GENOMIC DNA]</scope>
    <source>
        <strain evidence="2 3">AM40-15AC</strain>
    </source>
</reference>
<evidence type="ECO:0000313" key="3">
    <source>
        <dbReference type="Proteomes" id="UP000284883"/>
    </source>
</evidence>
<proteinExistence type="predicted"/>
<comment type="caution">
    <text evidence="2">The sequence shown here is derived from an EMBL/GenBank/DDBJ whole genome shotgun (WGS) entry which is preliminary data.</text>
</comment>
<dbReference type="SMART" id="SM00860">
    <property type="entry name" value="SMI1_KNR4"/>
    <property type="match status" value="1"/>
</dbReference>
<dbReference type="InterPro" id="IPR037883">
    <property type="entry name" value="Knr4/Smi1-like_sf"/>
</dbReference>
<evidence type="ECO:0000313" key="2">
    <source>
        <dbReference type="EMBL" id="RHB40724.1"/>
    </source>
</evidence>
<protein>
    <recommendedName>
        <fullName evidence="1">Knr4/Smi1-like domain-containing protein</fullName>
    </recommendedName>
</protein>
<dbReference type="RefSeq" id="WP_118000966.1">
    <property type="nucleotide sequence ID" value="NZ_QSGQ01000003.1"/>
</dbReference>
<sequence length="187" mass="21602">MESFGKVQEESIQKIENLFHVVLPEDYTKFLLDFNGGVIFNTEPGEVYQLGVNPPADIASGRIAEVRSRSMSCNCMTRTSQQECRGILELKDIAQFINIDVLYGIDTGKSECDIEYWTDKYFDELLENTIIIGDSLQHGFIVMICAGENAGVYYYDDSYYFEESNDEGNVYWIAENFEEFWKMLKNY</sequence>